<sequence>MTPASRPNNKRTAWCAVLIGLALIPLGLAWSAMEATAPGPGGARWAPFLAFVASYALTIVVDVACIGFLWYSAWKGRVGRPALARWTIGVAVVLLVPPLLYLAGGA</sequence>
<keyword evidence="3" id="KW-1185">Reference proteome</keyword>
<keyword evidence="1" id="KW-1133">Transmembrane helix</keyword>
<name>A0ABY8BLM5_9BURK</name>
<evidence type="ECO:0000313" key="2">
    <source>
        <dbReference type="EMBL" id="WEF35796.1"/>
    </source>
</evidence>
<accession>A0ABY8BLM5</accession>
<dbReference type="RefSeq" id="WP_277418442.1">
    <property type="nucleotide sequence ID" value="NZ_CP119083.1"/>
</dbReference>
<evidence type="ECO:0000256" key="1">
    <source>
        <dbReference type="SAM" id="Phobius"/>
    </source>
</evidence>
<protein>
    <recommendedName>
        <fullName evidence="4">DUF2834 domain-containing protein</fullName>
    </recommendedName>
</protein>
<organism evidence="2 3">
    <name type="scientific">Pseudoduganella chitinolytica</name>
    <dbReference type="NCBI Taxonomy" id="34070"/>
    <lineage>
        <taxon>Bacteria</taxon>
        <taxon>Pseudomonadati</taxon>
        <taxon>Pseudomonadota</taxon>
        <taxon>Betaproteobacteria</taxon>
        <taxon>Burkholderiales</taxon>
        <taxon>Oxalobacteraceae</taxon>
        <taxon>Telluria group</taxon>
        <taxon>Pseudoduganella</taxon>
    </lineage>
</organism>
<evidence type="ECO:0000313" key="3">
    <source>
        <dbReference type="Proteomes" id="UP001216510"/>
    </source>
</evidence>
<dbReference type="Proteomes" id="UP001216510">
    <property type="component" value="Chromosome"/>
</dbReference>
<gene>
    <name evidence="2" type="ORF">PX653_13930</name>
</gene>
<keyword evidence="1" id="KW-0472">Membrane</keyword>
<proteinExistence type="predicted"/>
<dbReference type="EMBL" id="CP119083">
    <property type="protein sequence ID" value="WEF35796.1"/>
    <property type="molecule type" value="Genomic_DNA"/>
</dbReference>
<feature type="transmembrane region" description="Helical" evidence="1">
    <location>
        <begin position="45"/>
        <end position="71"/>
    </location>
</feature>
<reference evidence="2 3" key="1">
    <citation type="submission" date="2023-02" db="EMBL/GenBank/DDBJ databases">
        <title>Gemone sequence of Telluria chitinolytica ACM 3522T.</title>
        <authorList>
            <person name="Frediansyah A."/>
            <person name="Miess H."/>
            <person name="Gross H."/>
        </authorList>
    </citation>
    <scope>NUCLEOTIDE SEQUENCE [LARGE SCALE GENOMIC DNA]</scope>
    <source>
        <strain evidence="2 3">ACM 3522</strain>
    </source>
</reference>
<feature type="transmembrane region" description="Helical" evidence="1">
    <location>
        <begin position="83"/>
        <end position="103"/>
    </location>
</feature>
<keyword evidence="1" id="KW-0812">Transmembrane</keyword>
<feature type="transmembrane region" description="Helical" evidence="1">
    <location>
        <begin position="12"/>
        <end position="33"/>
    </location>
</feature>
<evidence type="ECO:0008006" key="4">
    <source>
        <dbReference type="Google" id="ProtNLM"/>
    </source>
</evidence>